<feature type="non-terminal residue" evidence="1">
    <location>
        <position position="81"/>
    </location>
</feature>
<dbReference type="AlphaFoldDB" id="A0A4U1EJL0"/>
<reference evidence="2" key="1">
    <citation type="journal article" date="2019" name="IScience">
        <title>Narwhal Genome Reveals Long-Term Low Genetic Diversity despite Current Large Abundance Size.</title>
        <authorList>
            <person name="Westbury M.V."/>
            <person name="Petersen B."/>
            <person name="Garde E."/>
            <person name="Heide-Jorgensen M.P."/>
            <person name="Lorenzen E.D."/>
        </authorList>
    </citation>
    <scope>NUCLEOTIDE SEQUENCE [LARGE SCALE GENOMIC DNA]</scope>
</reference>
<dbReference type="EMBL" id="RWIC01001283">
    <property type="protein sequence ID" value="TKC36531.1"/>
    <property type="molecule type" value="Genomic_DNA"/>
</dbReference>
<sequence length="81" mass="9067">MNKQTGCDDYGGYNNSGYGHDGFDDRMRDGRGMGVPGYGGAANRQNMVRNCLCLSQQNIMEVMMCPFLAYAYKRIGNICFF</sequence>
<proteinExistence type="predicted"/>
<gene>
    <name evidence="1" type="ORF">EI555_017602</name>
</gene>
<evidence type="ECO:0000313" key="2">
    <source>
        <dbReference type="Proteomes" id="UP000308365"/>
    </source>
</evidence>
<evidence type="ECO:0000313" key="1">
    <source>
        <dbReference type="EMBL" id="TKC36531.1"/>
    </source>
</evidence>
<accession>A0A4U1EJL0</accession>
<comment type="caution">
    <text evidence="1">The sequence shown here is derived from an EMBL/GenBank/DDBJ whole genome shotgun (WGS) entry which is preliminary data.</text>
</comment>
<dbReference type="Proteomes" id="UP000308365">
    <property type="component" value="Unassembled WGS sequence"/>
</dbReference>
<name>A0A4U1EJL0_MONMO</name>
<organism evidence="1 2">
    <name type="scientific">Monodon monoceros</name>
    <name type="common">Narwhal</name>
    <name type="synonym">Ceratodon monodon</name>
    <dbReference type="NCBI Taxonomy" id="40151"/>
    <lineage>
        <taxon>Eukaryota</taxon>
        <taxon>Metazoa</taxon>
        <taxon>Chordata</taxon>
        <taxon>Craniata</taxon>
        <taxon>Vertebrata</taxon>
        <taxon>Euteleostomi</taxon>
        <taxon>Mammalia</taxon>
        <taxon>Eutheria</taxon>
        <taxon>Laurasiatheria</taxon>
        <taxon>Artiodactyla</taxon>
        <taxon>Whippomorpha</taxon>
        <taxon>Cetacea</taxon>
        <taxon>Odontoceti</taxon>
        <taxon>Monodontidae</taxon>
        <taxon>Monodon</taxon>
    </lineage>
</organism>
<protein>
    <submittedName>
        <fullName evidence="1">Uncharacterized protein</fullName>
    </submittedName>
</protein>